<dbReference type="InterPro" id="IPR002575">
    <property type="entry name" value="Aminoglycoside_PTrfase"/>
</dbReference>
<dbReference type="SUPFAM" id="SSF56112">
    <property type="entry name" value="Protein kinase-like (PK-like)"/>
    <property type="match status" value="1"/>
</dbReference>
<gene>
    <name evidence="2" type="ORF">EDB81DRAFT_886828</name>
</gene>
<protein>
    <recommendedName>
        <fullName evidence="1">Aminoglycoside phosphotransferase domain-containing protein</fullName>
    </recommendedName>
</protein>
<evidence type="ECO:0000313" key="2">
    <source>
        <dbReference type="EMBL" id="KAH7134023.1"/>
    </source>
</evidence>
<dbReference type="EMBL" id="JAGMUV010000014">
    <property type="protein sequence ID" value="KAH7134023.1"/>
    <property type="molecule type" value="Genomic_DNA"/>
</dbReference>
<dbReference type="Proteomes" id="UP000738349">
    <property type="component" value="Unassembled WGS sequence"/>
</dbReference>
<proteinExistence type="predicted"/>
<dbReference type="PANTHER" id="PTHR21310:SF56">
    <property type="entry name" value="AMINOGLYCOSIDE PHOSPHOTRANSFERASE DOMAIN-CONTAINING PROTEIN"/>
    <property type="match status" value="1"/>
</dbReference>
<feature type="domain" description="Aminoglycoside phosphotransferase" evidence="1">
    <location>
        <begin position="77"/>
        <end position="308"/>
    </location>
</feature>
<dbReference type="Pfam" id="PF01636">
    <property type="entry name" value="APH"/>
    <property type="match status" value="1"/>
</dbReference>
<dbReference type="InterPro" id="IPR011009">
    <property type="entry name" value="Kinase-like_dom_sf"/>
</dbReference>
<dbReference type="InterPro" id="IPR051678">
    <property type="entry name" value="AGP_Transferase"/>
</dbReference>
<comment type="caution">
    <text evidence="2">The sequence shown here is derived from an EMBL/GenBank/DDBJ whole genome shotgun (WGS) entry which is preliminary data.</text>
</comment>
<dbReference type="OrthoDB" id="10003767at2759"/>
<dbReference type="PANTHER" id="PTHR21310">
    <property type="entry name" value="AMINOGLYCOSIDE PHOSPHOTRANSFERASE-RELATED-RELATED"/>
    <property type="match status" value="1"/>
</dbReference>
<accession>A0A9P9EAE0</accession>
<evidence type="ECO:0000259" key="1">
    <source>
        <dbReference type="Pfam" id="PF01636"/>
    </source>
</evidence>
<sequence length="395" mass="44328">MATPLTSGSPDDQSDSSSIVYHHEPFEEFRSCVLAFALTDLWPSSSPDEITIDRLRGGGFNRIISLTRHHLDAGIDTKTQYVLRTPRFDAAQVESEVASVDFVRQHTRIPAPEMVAFDATDQNALGSPYAVQIRVAGADLHSCFPKLSHIDRCKVAQELGNIYRQMLAVRSSVAGRLALHPDHKRLGAPPHVAPLRLMDSQLPTPYRDFPMAESVHDLLATNFQAQKTRRLKWHPMDLLSPKLLDRFCQMASELDNRGWFVGVYCSIAHLDLAPRKILVNPTSDTQLSIISGVLDWDNAVLAPMFMSCAPPMWIWAWRDDEDEDERTANDEPPTAEGAQLKLAFEEAAGNDFARFAYEPAYRLARRLLRFAIDGMQSDEDFGDAEAMLQEWAGIH</sequence>
<dbReference type="Gene3D" id="3.30.200.20">
    <property type="entry name" value="Phosphorylase Kinase, domain 1"/>
    <property type="match status" value="1"/>
</dbReference>
<name>A0A9P9EAE0_9HYPO</name>
<organism evidence="2 3">
    <name type="scientific">Dactylonectria macrodidyma</name>
    <dbReference type="NCBI Taxonomy" id="307937"/>
    <lineage>
        <taxon>Eukaryota</taxon>
        <taxon>Fungi</taxon>
        <taxon>Dikarya</taxon>
        <taxon>Ascomycota</taxon>
        <taxon>Pezizomycotina</taxon>
        <taxon>Sordariomycetes</taxon>
        <taxon>Hypocreomycetidae</taxon>
        <taxon>Hypocreales</taxon>
        <taxon>Nectriaceae</taxon>
        <taxon>Dactylonectria</taxon>
    </lineage>
</organism>
<evidence type="ECO:0000313" key="3">
    <source>
        <dbReference type="Proteomes" id="UP000738349"/>
    </source>
</evidence>
<reference evidence="2" key="1">
    <citation type="journal article" date="2021" name="Nat. Commun.">
        <title>Genetic determinants of endophytism in the Arabidopsis root mycobiome.</title>
        <authorList>
            <person name="Mesny F."/>
            <person name="Miyauchi S."/>
            <person name="Thiergart T."/>
            <person name="Pickel B."/>
            <person name="Atanasova L."/>
            <person name="Karlsson M."/>
            <person name="Huettel B."/>
            <person name="Barry K.W."/>
            <person name="Haridas S."/>
            <person name="Chen C."/>
            <person name="Bauer D."/>
            <person name="Andreopoulos W."/>
            <person name="Pangilinan J."/>
            <person name="LaButti K."/>
            <person name="Riley R."/>
            <person name="Lipzen A."/>
            <person name="Clum A."/>
            <person name="Drula E."/>
            <person name="Henrissat B."/>
            <person name="Kohler A."/>
            <person name="Grigoriev I.V."/>
            <person name="Martin F.M."/>
            <person name="Hacquard S."/>
        </authorList>
    </citation>
    <scope>NUCLEOTIDE SEQUENCE</scope>
    <source>
        <strain evidence="2">MPI-CAGE-AT-0147</strain>
    </source>
</reference>
<dbReference type="AlphaFoldDB" id="A0A9P9EAE0"/>
<keyword evidence="3" id="KW-1185">Reference proteome</keyword>